<gene>
    <name evidence="2" type="ORF">MSAR_28240</name>
</gene>
<evidence type="ECO:0000313" key="2">
    <source>
        <dbReference type="EMBL" id="BBY59688.1"/>
    </source>
</evidence>
<name>A0A7I7SS92_9MYCO</name>
<protein>
    <submittedName>
        <fullName evidence="2">Uncharacterized protein</fullName>
    </submittedName>
</protein>
<organism evidence="2 3">
    <name type="scientific">Mycolicibacterium sarraceniae</name>
    <dbReference type="NCBI Taxonomy" id="1534348"/>
    <lineage>
        <taxon>Bacteria</taxon>
        <taxon>Bacillati</taxon>
        <taxon>Actinomycetota</taxon>
        <taxon>Actinomycetes</taxon>
        <taxon>Mycobacteriales</taxon>
        <taxon>Mycobacteriaceae</taxon>
        <taxon>Mycolicibacterium</taxon>
    </lineage>
</organism>
<evidence type="ECO:0000256" key="1">
    <source>
        <dbReference type="SAM" id="Phobius"/>
    </source>
</evidence>
<dbReference type="KEGG" id="msar:MSAR_28240"/>
<dbReference type="AlphaFoldDB" id="A0A7I7SS92"/>
<keyword evidence="1" id="KW-0472">Membrane</keyword>
<reference evidence="2 3" key="1">
    <citation type="journal article" date="2019" name="Emerg. Microbes Infect.">
        <title>Comprehensive subspecies identification of 175 nontuberculous mycobacteria species based on 7547 genomic profiles.</title>
        <authorList>
            <person name="Matsumoto Y."/>
            <person name="Kinjo T."/>
            <person name="Motooka D."/>
            <person name="Nabeya D."/>
            <person name="Jung N."/>
            <person name="Uechi K."/>
            <person name="Horii T."/>
            <person name="Iida T."/>
            <person name="Fujita J."/>
            <person name="Nakamura S."/>
        </authorList>
    </citation>
    <scope>NUCLEOTIDE SEQUENCE [LARGE SCALE GENOMIC DNA]</scope>
    <source>
        <strain evidence="2 3">JCM 30395</strain>
    </source>
</reference>
<proteinExistence type="predicted"/>
<feature type="transmembrane region" description="Helical" evidence="1">
    <location>
        <begin position="6"/>
        <end position="27"/>
    </location>
</feature>
<evidence type="ECO:0000313" key="3">
    <source>
        <dbReference type="Proteomes" id="UP000466445"/>
    </source>
</evidence>
<keyword evidence="3" id="KW-1185">Reference proteome</keyword>
<dbReference type="Proteomes" id="UP000466445">
    <property type="component" value="Chromosome"/>
</dbReference>
<sequence length="144" mass="15492">MDPQLSPVMVAVLVTPFILFGIAALCLDLSQSRRDRAERVIASWGEPRITPSFLIVGYHRNVRKIPLAGLTVRVTETGSPTDGPRGHLVEVTVGGVAGESLQRSQPYSYGSITAARMFEILFNRTVPAPAAPVATEAPVLRRAA</sequence>
<dbReference type="EMBL" id="AP022595">
    <property type="protein sequence ID" value="BBY59688.1"/>
    <property type="molecule type" value="Genomic_DNA"/>
</dbReference>
<keyword evidence="1" id="KW-1133">Transmembrane helix</keyword>
<accession>A0A7I7SS92</accession>
<keyword evidence="1" id="KW-0812">Transmembrane</keyword>